<organism evidence="1 2">
    <name type="scientific">Algoriphagus taiwanensis</name>
    <dbReference type="NCBI Taxonomy" id="1445656"/>
    <lineage>
        <taxon>Bacteria</taxon>
        <taxon>Pseudomonadati</taxon>
        <taxon>Bacteroidota</taxon>
        <taxon>Cytophagia</taxon>
        <taxon>Cytophagales</taxon>
        <taxon>Cyclobacteriaceae</taxon>
        <taxon>Algoriphagus</taxon>
    </lineage>
</organism>
<dbReference type="Proteomes" id="UP001307705">
    <property type="component" value="Unassembled WGS sequence"/>
</dbReference>
<evidence type="ECO:0000313" key="1">
    <source>
        <dbReference type="EMBL" id="GMQ32954.1"/>
    </source>
</evidence>
<dbReference type="Pfam" id="PF17170">
    <property type="entry name" value="DUF5128"/>
    <property type="match status" value="1"/>
</dbReference>
<evidence type="ECO:0000313" key="2">
    <source>
        <dbReference type="Proteomes" id="UP001307705"/>
    </source>
</evidence>
<accession>A0ABQ6PYF5</accession>
<reference evidence="1 2" key="1">
    <citation type="submission" date="2023-08" db="EMBL/GenBank/DDBJ databases">
        <title>Draft genome sequence of Algoriphagus taiwanensis.</title>
        <authorList>
            <person name="Takatani N."/>
            <person name="Hosokawa M."/>
            <person name="Sawabe T."/>
        </authorList>
    </citation>
    <scope>NUCLEOTIDE SEQUENCE [LARGE SCALE GENOMIC DNA]</scope>
    <source>
        <strain evidence="1 2">JCM 19755</strain>
    </source>
</reference>
<protein>
    <submittedName>
        <fullName evidence="1">6-bladed beta-propeller</fullName>
    </submittedName>
</protein>
<comment type="caution">
    <text evidence="1">The sequence shown here is derived from an EMBL/GenBank/DDBJ whole genome shotgun (WGS) entry which is preliminary data.</text>
</comment>
<keyword evidence="2" id="KW-1185">Reference proteome</keyword>
<gene>
    <name evidence="1" type="ORF">Ataiwa_12260</name>
</gene>
<dbReference type="EMBL" id="BTPE01000003">
    <property type="protein sequence ID" value="GMQ32954.1"/>
    <property type="molecule type" value="Genomic_DNA"/>
</dbReference>
<name>A0ABQ6PYF5_9BACT</name>
<proteinExistence type="predicted"/>
<sequence length="408" mass="47541">MGINHKIIGLILKISFIFLSCSRVEKQSFISEKDGLEVIKIDLSEAKEGKLSEFFEPEVEYIWLKDDSEAAQLNAGIQKIIFHGDKIFTLDIFGCKCIHVFDRLGNYLSKIRAYGEGPEKYLDFDNAIIVNEEILLLGVYPPKLMWFSLDGKFLREEKLKKHVGSGIYSEKENRYYFYSNTRDSEEFFVRSVNENFQDSTAFLPFQERGYYGSFSGRNNFLNFRGEVFFGMAFQDTIWKGKDGKLIPTLAFDFGKYAQSMDEMKLIEEQHDALQRLDFINKRAKLYFVPHQWFLTESLFYSGFKYEEAFFNVFFDRKTQENHVIKGRIENDLDGGFDSYSLLYRFNDNMVGEKYPGKDLFKLIQKKKESLSQKAFEDYIKGKGNELGKVAIAAKDSENPVLIVYTVKE</sequence>